<protein>
    <recommendedName>
        <fullName evidence="7 8">UDP-N-acetylmuramoylalanine--D-glutamate ligase</fullName>
        <ecNumber evidence="7 8">6.3.2.9</ecNumber>
    </recommendedName>
    <alternativeName>
        <fullName evidence="7">D-glutamic acid-adding enzyme</fullName>
    </alternativeName>
    <alternativeName>
        <fullName evidence="7">UDP-N-acetylmuramoyl-L-alanyl-D-glutamate synthetase</fullName>
    </alternativeName>
</protein>
<dbReference type="GO" id="GO:0009252">
    <property type="term" value="P:peptidoglycan biosynthetic process"/>
    <property type="evidence" value="ECO:0007669"/>
    <property type="project" value="UniProtKB-UniRule"/>
</dbReference>
<dbReference type="PANTHER" id="PTHR43692">
    <property type="entry name" value="UDP-N-ACETYLMURAMOYLALANINE--D-GLUTAMATE LIGASE"/>
    <property type="match status" value="1"/>
</dbReference>
<dbReference type="GO" id="GO:0005524">
    <property type="term" value="F:ATP binding"/>
    <property type="evidence" value="ECO:0007669"/>
    <property type="project" value="UniProtKB-UniRule"/>
</dbReference>
<sequence>MNIYSNKNIIIFGLGITGLSCIDFFISRKVIPKIIDTRKNPPNINKIPSNIEYYIGGININWLSKADLIIISPGITDYVKIIKKYINKNTKIISDLDLFCQETKVPIIAITGSNGKSTVTSLLGEMAKQANIKVGIGGNIGIPVLTLLKKKYELYVIEISSFQLEIIMNARFLAVVILNITPDHLDKYPKGFVEYQKTKLKIYKYAKFFVINQNDPLIWPSKNYNYNSYITYGINSGKYQLNTKRNQIEINNQCIIKISQIRLIGQHNYLNILASLALANLAEIPLSAILQTLKTYNGLPHRYQLIHNKNNVQWINDSKSTNIGSTIAAINNLHDITGTIYLLLGGDSKETNITLLKPHILKQNIILYCFGKDGKKFIILKKNSMFFQTLEECIKNISKNIRSGDIVLLSPACASFDQFKNFEERGRLFTRLAYKLG</sequence>
<feature type="transmembrane region" description="Helical" evidence="9">
    <location>
        <begin position="9"/>
        <end position="26"/>
    </location>
</feature>
<dbReference type="SUPFAM" id="SSF53623">
    <property type="entry name" value="MurD-like peptide ligases, catalytic domain"/>
    <property type="match status" value="1"/>
</dbReference>
<dbReference type="GO" id="GO:0008360">
    <property type="term" value="P:regulation of cell shape"/>
    <property type="evidence" value="ECO:0007669"/>
    <property type="project" value="UniProtKB-KW"/>
</dbReference>
<dbReference type="Gene3D" id="3.40.1190.10">
    <property type="entry name" value="Mur-like, catalytic domain"/>
    <property type="match status" value="1"/>
</dbReference>
<dbReference type="HAMAP" id="MF_00639">
    <property type="entry name" value="MurD"/>
    <property type="match status" value="1"/>
</dbReference>
<accession>A0AAT9G4I7</accession>
<comment type="catalytic activity">
    <reaction evidence="7 8">
        <text>UDP-N-acetyl-alpha-D-muramoyl-L-alanine + D-glutamate + ATP = UDP-N-acetyl-alpha-D-muramoyl-L-alanyl-D-glutamate + ADP + phosphate + H(+)</text>
        <dbReference type="Rhea" id="RHEA:16429"/>
        <dbReference type="ChEBI" id="CHEBI:15378"/>
        <dbReference type="ChEBI" id="CHEBI:29986"/>
        <dbReference type="ChEBI" id="CHEBI:30616"/>
        <dbReference type="ChEBI" id="CHEBI:43474"/>
        <dbReference type="ChEBI" id="CHEBI:83898"/>
        <dbReference type="ChEBI" id="CHEBI:83900"/>
        <dbReference type="ChEBI" id="CHEBI:456216"/>
        <dbReference type="EC" id="6.3.2.9"/>
    </reaction>
</comment>
<keyword evidence="9" id="KW-1133">Transmembrane helix</keyword>
<dbReference type="PROSITE" id="PS51257">
    <property type="entry name" value="PROKAR_LIPOPROTEIN"/>
    <property type="match status" value="1"/>
</dbReference>
<keyword evidence="9" id="KW-0472">Membrane</keyword>
<reference evidence="12" key="2">
    <citation type="submission" date="2023-10" db="EMBL/GenBank/DDBJ databases">
        <authorList>
            <person name="Koga R."/>
            <person name="Fukatsu T."/>
        </authorList>
    </citation>
    <scope>NUCLEOTIDE SEQUENCE</scope>
    <source>
        <strain evidence="12">Kw-01</strain>
    </source>
</reference>
<keyword evidence="7 8" id="KW-0131">Cell cycle</keyword>
<gene>
    <name evidence="7 12" type="primary">murD</name>
    <name evidence="12" type="ORF">ACHINZ_3180</name>
</gene>
<dbReference type="InterPro" id="IPR036615">
    <property type="entry name" value="Mur_ligase_C_dom_sf"/>
</dbReference>
<dbReference type="GO" id="GO:0071555">
    <property type="term" value="P:cell wall organization"/>
    <property type="evidence" value="ECO:0007669"/>
    <property type="project" value="UniProtKB-KW"/>
</dbReference>
<keyword evidence="7 8" id="KW-0573">Peptidoglycan synthesis</keyword>
<evidence type="ECO:0000256" key="5">
    <source>
        <dbReference type="ARBA" id="ARBA00022741"/>
    </source>
</evidence>
<feature type="domain" description="Mur ligase central" evidence="11">
    <location>
        <begin position="110"/>
        <end position="279"/>
    </location>
</feature>
<dbReference type="Pfam" id="PF08245">
    <property type="entry name" value="Mur_ligase_M"/>
    <property type="match status" value="1"/>
</dbReference>
<evidence type="ECO:0000313" key="12">
    <source>
        <dbReference type="EMBL" id="BET44646.1"/>
    </source>
</evidence>
<dbReference type="SUPFAM" id="SSF51984">
    <property type="entry name" value="MurCD N-terminal domain"/>
    <property type="match status" value="1"/>
</dbReference>
<feature type="domain" description="Mur ligase C-terminal" evidence="10">
    <location>
        <begin position="301"/>
        <end position="413"/>
    </location>
</feature>
<dbReference type="InterPro" id="IPR004101">
    <property type="entry name" value="Mur_ligase_C"/>
</dbReference>
<evidence type="ECO:0000259" key="11">
    <source>
        <dbReference type="Pfam" id="PF08245"/>
    </source>
</evidence>
<organism evidence="12">
    <name type="scientific">Candidatus Aschnera chinzeii</name>
    <dbReference type="NCBI Taxonomy" id="1485666"/>
    <lineage>
        <taxon>Bacteria</taxon>
        <taxon>Pseudomonadati</taxon>
        <taxon>Pseudomonadota</taxon>
        <taxon>Gammaproteobacteria</taxon>
        <taxon>Enterobacterales</taxon>
        <taxon>Enterobacteriaceae</taxon>
        <taxon>Candidatus Aschnera</taxon>
    </lineage>
</organism>
<keyword evidence="6 7" id="KW-0067">ATP-binding</keyword>
<proteinExistence type="inferred from homology"/>
<comment type="subcellular location">
    <subcellularLocation>
        <location evidence="1 7 8">Cytoplasm</location>
    </subcellularLocation>
</comment>
<evidence type="ECO:0000256" key="3">
    <source>
        <dbReference type="ARBA" id="ARBA00022490"/>
    </source>
</evidence>
<dbReference type="EC" id="6.3.2.9" evidence="7 8"/>
<dbReference type="NCBIfam" id="TIGR01087">
    <property type="entry name" value="murD"/>
    <property type="match status" value="1"/>
</dbReference>
<comment type="similarity">
    <text evidence="7">Belongs to the MurCDEF family.</text>
</comment>
<name>A0AAT9G4I7_9ENTR</name>
<keyword evidence="5 7" id="KW-0547">Nucleotide-binding</keyword>
<dbReference type="Pfam" id="PF02875">
    <property type="entry name" value="Mur_ligase_C"/>
    <property type="match status" value="1"/>
</dbReference>
<feature type="binding site" evidence="7">
    <location>
        <begin position="112"/>
        <end position="118"/>
    </location>
    <ligand>
        <name>ATP</name>
        <dbReference type="ChEBI" id="CHEBI:30616"/>
    </ligand>
</feature>
<evidence type="ECO:0000256" key="4">
    <source>
        <dbReference type="ARBA" id="ARBA00022598"/>
    </source>
</evidence>
<keyword evidence="7 8" id="KW-0961">Cell wall biogenesis/degradation</keyword>
<dbReference type="InterPro" id="IPR013221">
    <property type="entry name" value="Mur_ligase_cen"/>
</dbReference>
<dbReference type="InterPro" id="IPR005762">
    <property type="entry name" value="MurD"/>
</dbReference>
<keyword evidence="4 7" id="KW-0436">Ligase</keyword>
<comment type="pathway">
    <text evidence="2 7 8">Cell wall biogenesis; peptidoglycan biosynthesis.</text>
</comment>
<keyword evidence="3 7" id="KW-0963">Cytoplasm</keyword>
<dbReference type="SUPFAM" id="SSF53244">
    <property type="entry name" value="MurD-like peptide ligases, peptide-binding domain"/>
    <property type="match status" value="1"/>
</dbReference>
<keyword evidence="7 8" id="KW-0133">Cell shape</keyword>
<dbReference type="Gene3D" id="3.90.190.20">
    <property type="entry name" value="Mur ligase, C-terminal domain"/>
    <property type="match status" value="1"/>
</dbReference>
<evidence type="ECO:0000256" key="7">
    <source>
        <dbReference type="HAMAP-Rule" id="MF_00639"/>
    </source>
</evidence>
<dbReference type="GO" id="GO:0051301">
    <property type="term" value="P:cell division"/>
    <property type="evidence" value="ECO:0007669"/>
    <property type="project" value="UniProtKB-KW"/>
</dbReference>
<dbReference type="PANTHER" id="PTHR43692:SF1">
    <property type="entry name" value="UDP-N-ACETYLMURAMOYLALANINE--D-GLUTAMATE LIGASE"/>
    <property type="match status" value="1"/>
</dbReference>
<dbReference type="InterPro" id="IPR036565">
    <property type="entry name" value="Mur-like_cat_sf"/>
</dbReference>
<evidence type="ECO:0000259" key="10">
    <source>
        <dbReference type="Pfam" id="PF02875"/>
    </source>
</evidence>
<reference evidence="12" key="1">
    <citation type="journal article" date="2023" name="Front. Microbiol.">
        <title>Genome analysis of Candidatus Aschnera chinzeii, the bacterial endosymbiont of the blood-sucking bat fly Penicillidia jenynsii (Insecta: Diptera: Nycteribiidae).</title>
        <authorList>
            <person name="Koga R."/>
            <person name="Moriyama M."/>
            <person name="Nozaki T."/>
            <person name="Fukatsu T."/>
        </authorList>
    </citation>
    <scope>NUCLEOTIDE SEQUENCE</scope>
    <source>
        <strain evidence="12">Kw-01</strain>
    </source>
</reference>
<evidence type="ECO:0000256" key="1">
    <source>
        <dbReference type="ARBA" id="ARBA00004496"/>
    </source>
</evidence>
<evidence type="ECO:0000256" key="9">
    <source>
        <dbReference type="SAM" id="Phobius"/>
    </source>
</evidence>
<evidence type="ECO:0000256" key="8">
    <source>
        <dbReference type="RuleBase" id="RU003664"/>
    </source>
</evidence>
<dbReference type="Pfam" id="PF21799">
    <property type="entry name" value="MurD-like_N"/>
    <property type="match status" value="1"/>
</dbReference>
<keyword evidence="7 8" id="KW-0132">Cell division</keyword>
<evidence type="ECO:0000256" key="2">
    <source>
        <dbReference type="ARBA" id="ARBA00004752"/>
    </source>
</evidence>
<dbReference type="GO" id="GO:0008764">
    <property type="term" value="F:UDP-N-acetylmuramoylalanine-D-glutamate ligase activity"/>
    <property type="evidence" value="ECO:0007669"/>
    <property type="project" value="UniProtKB-UniRule"/>
</dbReference>
<evidence type="ECO:0000256" key="6">
    <source>
        <dbReference type="ARBA" id="ARBA00022840"/>
    </source>
</evidence>
<dbReference type="Gene3D" id="3.40.50.720">
    <property type="entry name" value="NAD(P)-binding Rossmann-like Domain"/>
    <property type="match status" value="1"/>
</dbReference>
<dbReference type="AlphaFoldDB" id="A0AAT9G4I7"/>
<keyword evidence="9" id="KW-0812">Transmembrane</keyword>
<dbReference type="EMBL" id="AP028961">
    <property type="protein sequence ID" value="BET44646.1"/>
    <property type="molecule type" value="Genomic_DNA"/>
</dbReference>
<dbReference type="GO" id="GO:0005737">
    <property type="term" value="C:cytoplasm"/>
    <property type="evidence" value="ECO:0007669"/>
    <property type="project" value="UniProtKB-SubCell"/>
</dbReference>
<comment type="function">
    <text evidence="7 8">Cell wall formation. Catalyzes the addition of glutamate to the nucleotide precursor UDP-N-acetylmuramoyl-L-alanine (UMA).</text>
</comment>